<comment type="caution">
    <text evidence="1">The sequence shown here is derived from an EMBL/GenBank/DDBJ whole genome shotgun (WGS) entry which is preliminary data.</text>
</comment>
<dbReference type="RefSeq" id="WP_322465912.1">
    <property type="nucleotide sequence ID" value="NZ_JAXOJX010000020.1"/>
</dbReference>
<protein>
    <submittedName>
        <fullName evidence="1">Uncharacterized protein</fullName>
    </submittedName>
</protein>
<dbReference type="Proteomes" id="UP001293718">
    <property type="component" value="Unassembled WGS sequence"/>
</dbReference>
<evidence type="ECO:0000313" key="2">
    <source>
        <dbReference type="Proteomes" id="UP001293718"/>
    </source>
</evidence>
<organism evidence="1 2">
    <name type="scientific">Azohydromonas lata</name>
    <dbReference type="NCBI Taxonomy" id="45677"/>
    <lineage>
        <taxon>Bacteria</taxon>
        <taxon>Pseudomonadati</taxon>
        <taxon>Pseudomonadota</taxon>
        <taxon>Betaproteobacteria</taxon>
        <taxon>Burkholderiales</taxon>
        <taxon>Sphaerotilaceae</taxon>
        <taxon>Azohydromonas</taxon>
    </lineage>
</organism>
<dbReference type="EMBL" id="JAXOJX010000020">
    <property type="protein sequence ID" value="MDZ5457649.1"/>
    <property type="molecule type" value="Genomic_DNA"/>
</dbReference>
<evidence type="ECO:0000313" key="1">
    <source>
        <dbReference type="EMBL" id="MDZ5457649.1"/>
    </source>
</evidence>
<keyword evidence="2" id="KW-1185">Reference proteome</keyword>
<reference evidence="1 2" key="1">
    <citation type="submission" date="2023-11" db="EMBL/GenBank/DDBJ databases">
        <title>Draft genome of Azohydromonas lata strain H1 (DSM1123), a polyhydroxyalkanoate producer.</title>
        <authorList>
            <person name="Traversa D."/>
            <person name="D'Addabbo P."/>
            <person name="Pazzani C."/>
            <person name="Manzari C."/>
            <person name="Chiara M."/>
            <person name="Scrascia M."/>
        </authorList>
    </citation>
    <scope>NUCLEOTIDE SEQUENCE [LARGE SCALE GENOMIC DNA]</scope>
    <source>
        <strain evidence="1 2">H1</strain>
    </source>
</reference>
<feature type="non-terminal residue" evidence="1">
    <location>
        <position position="1"/>
    </location>
</feature>
<gene>
    <name evidence="1" type="ORF">SM757_13800</name>
</gene>
<proteinExistence type="predicted"/>
<sequence length="162" mass="16924">EAAAALERLDTRVRAAQDQLCVHLQLHDAYLASWQVIAGPVSGTLSVSLPAGLSAAALPSFEAEPPTAVPDDSPAELARPLQALSSAHTALALALEQLQRSERHFQGRHARDGGAGGDERFLASAQALEGYAQLLAQADAVVSAKARLALAWVHFHQALGAP</sequence>
<accession>A0ABU5IEU3</accession>
<name>A0ABU5IEU3_9BURK</name>